<dbReference type="InterPro" id="IPR001123">
    <property type="entry name" value="LeuE-type"/>
</dbReference>
<evidence type="ECO:0000256" key="4">
    <source>
        <dbReference type="ARBA" id="ARBA00022989"/>
    </source>
</evidence>
<keyword evidence="4 6" id="KW-1133">Transmembrane helix</keyword>
<feature type="transmembrane region" description="Helical" evidence="6">
    <location>
        <begin position="112"/>
        <end position="135"/>
    </location>
</feature>
<gene>
    <name evidence="7" type="ORF">ORY91_000494</name>
    <name evidence="8" type="ORF">V9W64_01840</name>
</gene>
<dbReference type="GO" id="GO:0005886">
    <property type="term" value="C:plasma membrane"/>
    <property type="evidence" value="ECO:0007669"/>
    <property type="project" value="UniProtKB-SubCell"/>
</dbReference>
<proteinExistence type="predicted"/>
<evidence type="ECO:0000256" key="3">
    <source>
        <dbReference type="ARBA" id="ARBA00022692"/>
    </source>
</evidence>
<keyword evidence="9" id="KW-1185">Reference proteome</keyword>
<feature type="transmembrane region" description="Helical" evidence="6">
    <location>
        <begin position="35"/>
        <end position="58"/>
    </location>
</feature>
<dbReference type="GO" id="GO:0015171">
    <property type="term" value="F:amino acid transmembrane transporter activity"/>
    <property type="evidence" value="ECO:0007669"/>
    <property type="project" value="TreeGrafter"/>
</dbReference>
<feature type="transmembrane region" description="Helical" evidence="6">
    <location>
        <begin position="180"/>
        <end position="200"/>
    </location>
</feature>
<evidence type="ECO:0000256" key="6">
    <source>
        <dbReference type="SAM" id="Phobius"/>
    </source>
</evidence>
<accession>A0A9X4E7Q7</accession>
<sequence>MQAFFSGLMITGGLITAIGAQNAFVLKQGLLKQHVGLIVLVCWLCDVLLIGAGVYGMSTLISDNLYAQTALAAAGGLFLLAYGCKSARSAWLGNHVLQLEAVSHTPPPAGKIVLATLALTLLNPHAYIDAMILIGGSAAGLPQAGKLHFLAGSLLASGIWFIAIGFGSRLMLPLFQRARTWRILDSLIAAMMLYLSYTLFRQIAQTWWV</sequence>
<dbReference type="PANTHER" id="PTHR30086:SF20">
    <property type="entry name" value="ARGININE EXPORTER PROTEIN ARGO-RELATED"/>
    <property type="match status" value="1"/>
</dbReference>
<dbReference type="Proteomes" id="UP001149607">
    <property type="component" value="Chromosome"/>
</dbReference>
<dbReference type="Pfam" id="PF01810">
    <property type="entry name" value="LysE"/>
    <property type="match status" value="1"/>
</dbReference>
<reference evidence="7" key="1">
    <citation type="submission" date="2022-10" db="EMBL/GenBank/DDBJ databases">
        <authorList>
            <person name="Boutroux M."/>
        </authorList>
    </citation>
    <scope>NUCLEOTIDE SEQUENCE</scope>
    <source>
        <strain evidence="7">51.81</strain>
    </source>
</reference>
<evidence type="ECO:0000313" key="8">
    <source>
        <dbReference type="EMBL" id="WWY03510.1"/>
    </source>
</evidence>
<feature type="transmembrane region" description="Helical" evidence="6">
    <location>
        <begin position="147"/>
        <end position="168"/>
    </location>
</feature>
<dbReference type="AlphaFoldDB" id="A0A9X4E7Q7"/>
<evidence type="ECO:0000256" key="1">
    <source>
        <dbReference type="ARBA" id="ARBA00004651"/>
    </source>
</evidence>
<evidence type="ECO:0000313" key="9">
    <source>
        <dbReference type="Proteomes" id="UP001149607"/>
    </source>
</evidence>
<organism evidence="7">
    <name type="scientific">Neisseria leonii</name>
    <dbReference type="NCBI Taxonomy" id="2995413"/>
    <lineage>
        <taxon>Bacteria</taxon>
        <taxon>Pseudomonadati</taxon>
        <taxon>Pseudomonadota</taxon>
        <taxon>Betaproteobacteria</taxon>
        <taxon>Neisseriales</taxon>
        <taxon>Neisseriaceae</taxon>
        <taxon>Neisseria</taxon>
    </lineage>
</organism>
<dbReference type="PANTHER" id="PTHR30086">
    <property type="entry name" value="ARGININE EXPORTER PROTEIN ARGO"/>
    <property type="match status" value="1"/>
</dbReference>
<dbReference type="EMBL" id="JAPQFL010000001">
    <property type="protein sequence ID" value="MDD9327113.1"/>
    <property type="molecule type" value="Genomic_DNA"/>
</dbReference>
<feature type="transmembrane region" description="Helical" evidence="6">
    <location>
        <begin position="65"/>
        <end position="83"/>
    </location>
</feature>
<protein>
    <submittedName>
        <fullName evidence="7">LysE family transporter</fullName>
    </submittedName>
</protein>
<evidence type="ECO:0000256" key="2">
    <source>
        <dbReference type="ARBA" id="ARBA00022475"/>
    </source>
</evidence>
<comment type="subcellular location">
    <subcellularLocation>
        <location evidence="1">Cell membrane</location>
        <topology evidence="1">Multi-pass membrane protein</topology>
    </subcellularLocation>
</comment>
<dbReference type="RefSeq" id="WP_274584399.1">
    <property type="nucleotide sequence ID" value="NZ_CP145811.1"/>
</dbReference>
<evidence type="ECO:0000313" key="7">
    <source>
        <dbReference type="EMBL" id="MDD9327113.1"/>
    </source>
</evidence>
<name>A0A9X4E7Q7_9NEIS</name>
<keyword evidence="3 6" id="KW-0812">Transmembrane</keyword>
<keyword evidence="5 6" id="KW-0472">Membrane</keyword>
<dbReference type="EMBL" id="CP146598">
    <property type="protein sequence ID" value="WWY03510.1"/>
    <property type="molecule type" value="Genomic_DNA"/>
</dbReference>
<evidence type="ECO:0000256" key="5">
    <source>
        <dbReference type="ARBA" id="ARBA00023136"/>
    </source>
</evidence>
<reference evidence="8" key="2">
    <citation type="submission" date="2024-02" db="EMBL/GenBank/DDBJ databases">
        <title>Neisseria leonii sp. nov.</title>
        <authorList>
            <person name="Boutroux M."/>
            <person name="Favre-Rochex S."/>
            <person name="Gorgette O."/>
            <person name="Touak G."/>
            <person name="Muhle E."/>
            <person name="Chesneau O."/>
            <person name="Clermont D."/>
            <person name="Rahi P."/>
        </authorList>
    </citation>
    <scope>NUCLEOTIDE SEQUENCE</scope>
    <source>
        <strain evidence="8">51.81</strain>
    </source>
</reference>
<keyword evidence="2" id="KW-1003">Cell membrane</keyword>